<dbReference type="PATRIC" id="fig|1008153.3.peg.168"/>
<organism evidence="1 2">
    <name type="scientific">Halalkalicoccus paucihalophilus</name>
    <dbReference type="NCBI Taxonomy" id="1008153"/>
    <lineage>
        <taxon>Archaea</taxon>
        <taxon>Methanobacteriati</taxon>
        <taxon>Methanobacteriota</taxon>
        <taxon>Stenosarchaea group</taxon>
        <taxon>Halobacteria</taxon>
        <taxon>Halobacteriales</taxon>
        <taxon>Halococcaceae</taxon>
        <taxon>Halalkalicoccus</taxon>
    </lineage>
</organism>
<gene>
    <name evidence="1" type="ORF">HAPAU_01650</name>
</gene>
<sequence>MTDPNAHVLEEARQYGETLSDRELIRIVERYHRPEGPGISHETIEAYDRAVADDAALPFGEGQLRSTIEEGLSTDEGWHDAEAYYEIGDGRVSLFPRRWHDRLGDSDDIREYVAVIGDDTASADTEPDAPKGGIGTGVPEPLLLDAIVVIDGVERGDAKERLERRRRDGELVQDADQHPDARIYLSEDVAGMRDDWLDY</sequence>
<keyword evidence="2" id="KW-1185">Reference proteome</keyword>
<dbReference type="RefSeq" id="WP_066378322.1">
    <property type="nucleotide sequence ID" value="NZ_LTAZ01000001.1"/>
</dbReference>
<evidence type="ECO:0000313" key="2">
    <source>
        <dbReference type="Proteomes" id="UP000075321"/>
    </source>
</evidence>
<dbReference type="AlphaFoldDB" id="A0A151AJB6"/>
<dbReference type="EMBL" id="LTAZ01000001">
    <property type="protein sequence ID" value="KYH27497.1"/>
    <property type="molecule type" value="Genomic_DNA"/>
</dbReference>
<dbReference type="OrthoDB" id="299301at2157"/>
<evidence type="ECO:0000313" key="1">
    <source>
        <dbReference type="EMBL" id="KYH27497.1"/>
    </source>
</evidence>
<dbReference type="Proteomes" id="UP000075321">
    <property type="component" value="Unassembled WGS sequence"/>
</dbReference>
<name>A0A151AJB6_9EURY</name>
<proteinExistence type="predicted"/>
<comment type="caution">
    <text evidence="1">The sequence shown here is derived from an EMBL/GenBank/DDBJ whole genome shotgun (WGS) entry which is preliminary data.</text>
</comment>
<protein>
    <submittedName>
        <fullName evidence="1">Uncharacterized protein</fullName>
    </submittedName>
</protein>
<reference evidence="1 2" key="1">
    <citation type="submission" date="2016-02" db="EMBL/GenBank/DDBJ databases">
        <title>Genome sequence of Halalkalicoccus paucihalophilus DSM 24557.</title>
        <authorList>
            <person name="Poehlein A."/>
            <person name="Daniel R."/>
        </authorList>
    </citation>
    <scope>NUCLEOTIDE SEQUENCE [LARGE SCALE GENOMIC DNA]</scope>
    <source>
        <strain evidence="1 2">DSM 24557</strain>
    </source>
</reference>
<accession>A0A151AJB6</accession>